<proteinExistence type="predicted"/>
<dbReference type="Proteomes" id="UP001164557">
    <property type="component" value="Chromosome"/>
</dbReference>
<protein>
    <submittedName>
        <fullName evidence="2">Uncharacterized protein</fullName>
    </submittedName>
</protein>
<reference evidence="2" key="1">
    <citation type="submission" date="2021-09" db="EMBL/GenBank/DDBJ databases">
        <title>Lactobacillus species from Apis mellifera, Switzerland.</title>
        <authorList>
            <person name="Pfister J."/>
            <person name="Brown A."/>
            <person name="Neumann P."/>
            <person name="Collaud A."/>
            <person name="Retschnig G."/>
            <person name="Perreten V."/>
        </authorList>
    </citation>
    <scope>NUCLEOTIDE SEQUENCE</scope>
    <source>
        <strain evidence="2">IBH002</strain>
    </source>
</reference>
<accession>A0AA47B2W4</accession>
<evidence type="ECO:0000313" key="3">
    <source>
        <dbReference type="Proteomes" id="UP001164557"/>
    </source>
</evidence>
<feature type="transmembrane region" description="Helical" evidence="1">
    <location>
        <begin position="44"/>
        <end position="65"/>
    </location>
</feature>
<dbReference type="RefSeq" id="WP_046327351.1">
    <property type="nucleotide sequence ID" value="NZ_CP084389.1"/>
</dbReference>
<organism evidence="2 3">
    <name type="scientific">Lactobacillus helsingborgensis</name>
    <dbReference type="NCBI Taxonomy" id="1218494"/>
    <lineage>
        <taxon>Bacteria</taxon>
        <taxon>Bacillati</taxon>
        <taxon>Bacillota</taxon>
        <taxon>Bacilli</taxon>
        <taxon>Lactobacillales</taxon>
        <taxon>Lactobacillaceae</taxon>
        <taxon>Lactobacillus</taxon>
    </lineage>
</organism>
<keyword evidence="3" id="KW-1185">Reference proteome</keyword>
<sequence length="236" mass="26688">MENLNDIIVKFLAAGGLGYINYWLLEKLDVSSSSIGEKTVHVTFGSLLCSIPDFFVYILLKSFFVKYFKFNNDLSNVISLSLTVIAVFFFTIFLGKKIIDLIYRIMRKVTTGDWETGVAPGEPWSAIDKSGESLVYLYNFEHKLIACGYGTSFSGSFDSNYSINLQPFDHNQKKESELNYYDAIYFASFSDASPIKGIECKGSSIHVNLKQGFIMVIFKVVEDKENKCRCNCSLKD</sequence>
<dbReference type="EMBL" id="CP084389">
    <property type="protein sequence ID" value="UZX29143.1"/>
    <property type="molecule type" value="Genomic_DNA"/>
</dbReference>
<feature type="transmembrane region" description="Helical" evidence="1">
    <location>
        <begin position="7"/>
        <end position="24"/>
    </location>
</feature>
<keyword evidence="1" id="KW-0812">Transmembrane</keyword>
<keyword evidence="1" id="KW-1133">Transmembrane helix</keyword>
<dbReference type="AlphaFoldDB" id="A0AA47B2W4"/>
<name>A0AA47B2W4_9LACO</name>
<keyword evidence="1" id="KW-0472">Membrane</keyword>
<gene>
    <name evidence="2" type="ORF">LDX53_06025</name>
</gene>
<evidence type="ECO:0000313" key="2">
    <source>
        <dbReference type="EMBL" id="UZX29143.1"/>
    </source>
</evidence>
<evidence type="ECO:0000256" key="1">
    <source>
        <dbReference type="SAM" id="Phobius"/>
    </source>
</evidence>
<feature type="transmembrane region" description="Helical" evidence="1">
    <location>
        <begin position="77"/>
        <end position="95"/>
    </location>
</feature>